<evidence type="ECO:0000313" key="3">
    <source>
        <dbReference type="Proteomes" id="UP000007995"/>
    </source>
</evidence>
<reference evidence="2 3" key="1">
    <citation type="submission" date="2012-02" db="EMBL/GenBank/DDBJ databases">
        <title>The Genome Sequence of Bacteroides finegoldii CL09T03C10.</title>
        <authorList>
            <consortium name="The Broad Institute Genome Sequencing Platform"/>
            <person name="Earl A."/>
            <person name="Ward D."/>
            <person name="Feldgarden M."/>
            <person name="Gevers D."/>
            <person name="Zitomersky N.L."/>
            <person name="Coyne M.J."/>
            <person name="Comstock L.E."/>
            <person name="Young S.K."/>
            <person name="Zeng Q."/>
            <person name="Gargeya S."/>
            <person name="Fitzgerald M."/>
            <person name="Haas B."/>
            <person name="Abouelleil A."/>
            <person name="Alvarado L."/>
            <person name="Arachchi H.M."/>
            <person name="Berlin A."/>
            <person name="Chapman S.B."/>
            <person name="Gearin G."/>
            <person name="Goldberg J."/>
            <person name="Griggs A."/>
            <person name="Gujja S."/>
            <person name="Hansen M."/>
            <person name="Heiman D."/>
            <person name="Howarth C."/>
            <person name="Larimer J."/>
            <person name="Lui A."/>
            <person name="MacDonald P.J.P."/>
            <person name="McCowen C."/>
            <person name="Montmayeur A."/>
            <person name="Murphy C."/>
            <person name="Neiman D."/>
            <person name="Pearson M."/>
            <person name="Priest M."/>
            <person name="Roberts A."/>
            <person name="Saif S."/>
            <person name="Shea T."/>
            <person name="Sisk P."/>
            <person name="Stolte C."/>
            <person name="Sykes S."/>
            <person name="Wortman J."/>
            <person name="Nusbaum C."/>
            <person name="Birren B."/>
        </authorList>
    </citation>
    <scope>NUCLEOTIDE SEQUENCE [LARGE SCALE GENOMIC DNA]</scope>
    <source>
        <strain evidence="2 3">CL09T03C10</strain>
    </source>
</reference>
<proteinExistence type="predicted"/>
<organism evidence="2 3">
    <name type="scientific">Bacteroides finegoldii CL09T03C10</name>
    <dbReference type="NCBI Taxonomy" id="997888"/>
    <lineage>
        <taxon>Bacteria</taxon>
        <taxon>Pseudomonadati</taxon>
        <taxon>Bacteroidota</taxon>
        <taxon>Bacteroidia</taxon>
        <taxon>Bacteroidales</taxon>
        <taxon>Bacteroidaceae</taxon>
        <taxon>Bacteroides</taxon>
    </lineage>
</organism>
<protein>
    <submittedName>
        <fullName evidence="2">Uncharacterized protein</fullName>
    </submittedName>
</protein>
<dbReference type="HOGENOM" id="CLU_3284887_0_0_10"/>
<dbReference type="AlphaFoldDB" id="K5CN91"/>
<dbReference type="EMBL" id="AGXW01000005">
    <property type="protein sequence ID" value="EKJ91266.1"/>
    <property type="molecule type" value="Genomic_DNA"/>
</dbReference>
<feature type="transmembrane region" description="Helical" evidence="1">
    <location>
        <begin position="7"/>
        <end position="25"/>
    </location>
</feature>
<name>K5CN91_9BACE</name>
<keyword evidence="1" id="KW-1133">Transmembrane helix</keyword>
<dbReference type="Proteomes" id="UP000007995">
    <property type="component" value="Unassembled WGS sequence"/>
</dbReference>
<accession>K5CN91</accession>
<sequence length="40" mass="4871">MEKRNKLVRIAWFIPFFCIFIFSIIDNILNSFKNTHLNIL</sequence>
<keyword evidence="1" id="KW-0472">Membrane</keyword>
<comment type="caution">
    <text evidence="2">The sequence shown here is derived from an EMBL/GenBank/DDBJ whole genome shotgun (WGS) entry which is preliminary data.</text>
</comment>
<evidence type="ECO:0000256" key="1">
    <source>
        <dbReference type="SAM" id="Phobius"/>
    </source>
</evidence>
<keyword evidence="1" id="KW-0812">Transmembrane</keyword>
<evidence type="ECO:0000313" key="2">
    <source>
        <dbReference type="EMBL" id="EKJ91266.1"/>
    </source>
</evidence>
<gene>
    <name evidence="2" type="ORF">HMPREF1057_01609</name>
</gene>